<accession>A0A7S1INU0</accession>
<gene>
    <name evidence="1" type="ORF">EGYM00392_LOCUS29436</name>
</gene>
<reference evidence="1" key="1">
    <citation type="submission" date="2021-01" db="EMBL/GenBank/DDBJ databases">
        <authorList>
            <person name="Corre E."/>
            <person name="Pelletier E."/>
            <person name="Niang G."/>
            <person name="Scheremetjew M."/>
            <person name="Finn R."/>
            <person name="Kale V."/>
            <person name="Holt S."/>
            <person name="Cochrane G."/>
            <person name="Meng A."/>
            <person name="Brown T."/>
            <person name="Cohen L."/>
        </authorList>
    </citation>
    <scope>NUCLEOTIDE SEQUENCE</scope>
    <source>
        <strain evidence="1">NIES-381</strain>
    </source>
</reference>
<name>A0A7S1INU0_9EUGL</name>
<dbReference type="EMBL" id="HBGA01078899">
    <property type="protein sequence ID" value="CAD9018326.1"/>
    <property type="molecule type" value="Transcribed_RNA"/>
</dbReference>
<proteinExistence type="predicted"/>
<protein>
    <submittedName>
        <fullName evidence="1">Uncharacterized protein</fullName>
    </submittedName>
</protein>
<organism evidence="1">
    <name type="scientific">Eutreptiella gymnastica</name>
    <dbReference type="NCBI Taxonomy" id="73025"/>
    <lineage>
        <taxon>Eukaryota</taxon>
        <taxon>Discoba</taxon>
        <taxon>Euglenozoa</taxon>
        <taxon>Euglenida</taxon>
        <taxon>Spirocuta</taxon>
        <taxon>Euglenophyceae</taxon>
        <taxon>Eutreptiales</taxon>
        <taxon>Eutreptiaceae</taxon>
        <taxon>Eutreptiella</taxon>
    </lineage>
</organism>
<evidence type="ECO:0000313" key="1">
    <source>
        <dbReference type="EMBL" id="CAD9018326.1"/>
    </source>
</evidence>
<sequence>MMHPCIYPYMCVPCIPCGSVHNPPPASPQLIRCWVPKIDFKKAPTQPLFVPASANTVTCPYLCSVGQSCSVAHTCQHQHSPGQCQLDAVYFFQNIYPQLNLSGTWSGSGSGFGYASEYWPPIYLKGHQCSPCATPGHT</sequence>
<dbReference type="AlphaFoldDB" id="A0A7S1INU0"/>